<dbReference type="EMBL" id="ML996104">
    <property type="protein sequence ID" value="KAF2739443.1"/>
    <property type="molecule type" value="Genomic_DNA"/>
</dbReference>
<dbReference type="OrthoDB" id="6021743at2759"/>
<dbReference type="Proteomes" id="UP000799444">
    <property type="component" value="Unassembled WGS sequence"/>
</dbReference>
<dbReference type="InterPro" id="IPR024761">
    <property type="entry name" value="TFIIIC_delta_N"/>
</dbReference>
<dbReference type="InterPro" id="IPR024764">
    <property type="entry name" value="TFIIIC_Znf"/>
</dbReference>
<evidence type="ECO:0000259" key="2">
    <source>
        <dbReference type="Pfam" id="PF12660"/>
    </source>
</evidence>
<keyword evidence="4" id="KW-1185">Reference proteome</keyword>
<name>A0A9P4R509_9PLEO</name>
<dbReference type="Pfam" id="PF12657">
    <property type="entry name" value="TFIIIC_delta"/>
    <property type="match status" value="1"/>
</dbReference>
<protein>
    <recommendedName>
        <fullName evidence="5">Transcription factor IIIC 90kDa subunit N-terminal domain-containing protein</fullName>
    </recommendedName>
</protein>
<evidence type="ECO:0000259" key="1">
    <source>
        <dbReference type="Pfam" id="PF12657"/>
    </source>
</evidence>
<dbReference type="AlphaFoldDB" id="A0A9P4R509"/>
<organism evidence="3 4">
    <name type="scientific">Polyplosphaeria fusca</name>
    <dbReference type="NCBI Taxonomy" id="682080"/>
    <lineage>
        <taxon>Eukaryota</taxon>
        <taxon>Fungi</taxon>
        <taxon>Dikarya</taxon>
        <taxon>Ascomycota</taxon>
        <taxon>Pezizomycotina</taxon>
        <taxon>Dothideomycetes</taxon>
        <taxon>Pleosporomycetidae</taxon>
        <taxon>Pleosporales</taxon>
        <taxon>Tetraplosphaeriaceae</taxon>
        <taxon>Polyplosphaeria</taxon>
    </lineage>
</organism>
<evidence type="ECO:0000313" key="4">
    <source>
        <dbReference type="Proteomes" id="UP000799444"/>
    </source>
</evidence>
<reference evidence="3" key="1">
    <citation type="journal article" date="2020" name="Stud. Mycol.">
        <title>101 Dothideomycetes genomes: a test case for predicting lifestyles and emergence of pathogens.</title>
        <authorList>
            <person name="Haridas S."/>
            <person name="Albert R."/>
            <person name="Binder M."/>
            <person name="Bloem J."/>
            <person name="Labutti K."/>
            <person name="Salamov A."/>
            <person name="Andreopoulos B."/>
            <person name="Baker S."/>
            <person name="Barry K."/>
            <person name="Bills G."/>
            <person name="Bluhm B."/>
            <person name="Cannon C."/>
            <person name="Castanera R."/>
            <person name="Culley D."/>
            <person name="Daum C."/>
            <person name="Ezra D."/>
            <person name="Gonzalez J."/>
            <person name="Henrissat B."/>
            <person name="Kuo A."/>
            <person name="Liang C."/>
            <person name="Lipzen A."/>
            <person name="Lutzoni F."/>
            <person name="Magnuson J."/>
            <person name="Mondo S."/>
            <person name="Nolan M."/>
            <person name="Ohm R."/>
            <person name="Pangilinan J."/>
            <person name="Park H.-J."/>
            <person name="Ramirez L."/>
            <person name="Alfaro M."/>
            <person name="Sun H."/>
            <person name="Tritt A."/>
            <person name="Yoshinaga Y."/>
            <person name="Zwiers L.-H."/>
            <person name="Turgeon B."/>
            <person name="Goodwin S."/>
            <person name="Spatafora J."/>
            <person name="Crous P."/>
            <person name="Grigoriev I."/>
        </authorList>
    </citation>
    <scope>NUCLEOTIDE SEQUENCE</scope>
    <source>
        <strain evidence="3">CBS 125425</strain>
    </source>
</reference>
<evidence type="ECO:0008006" key="5">
    <source>
        <dbReference type="Google" id="ProtNLM"/>
    </source>
</evidence>
<dbReference type="Pfam" id="PF12660">
    <property type="entry name" value="zf-TFIIIC"/>
    <property type="match status" value="1"/>
</dbReference>
<gene>
    <name evidence="3" type="ORF">EJ04DRAFT_573018</name>
</gene>
<dbReference type="GO" id="GO:0006384">
    <property type="term" value="P:transcription initiation at RNA polymerase III promoter"/>
    <property type="evidence" value="ECO:0007669"/>
    <property type="project" value="InterPro"/>
</dbReference>
<proteinExistence type="predicted"/>
<accession>A0A9P4R509</accession>
<dbReference type="InterPro" id="IPR044230">
    <property type="entry name" value="GTF3C4"/>
</dbReference>
<dbReference type="PANTHER" id="PTHR15496:SF2">
    <property type="entry name" value="GENERAL TRANSCRIPTION FACTOR 3C POLYPEPTIDE 4"/>
    <property type="match status" value="1"/>
</dbReference>
<feature type="domain" description="Transcription factor IIIC 90kDa subunit N-terminal" evidence="1">
    <location>
        <begin position="19"/>
        <end position="475"/>
    </location>
</feature>
<comment type="caution">
    <text evidence="3">The sequence shown here is derived from an EMBL/GenBank/DDBJ whole genome shotgun (WGS) entry which is preliminary data.</text>
</comment>
<evidence type="ECO:0000313" key="3">
    <source>
        <dbReference type="EMBL" id="KAF2739443.1"/>
    </source>
</evidence>
<dbReference type="GO" id="GO:0000127">
    <property type="term" value="C:transcription factor TFIIIC complex"/>
    <property type="evidence" value="ECO:0007669"/>
    <property type="project" value="InterPro"/>
</dbReference>
<sequence length="816" mass="89610">MADMTELRLWPCCPFAIDWSYDGVVALAAEDHVEILFPNAESYDVHGGVAWHSVELRANEFTTAEVPSKEPAPSRIFSIGEEISSSYPVGISWSPPGLAKHRWCALACRTSNLVLSIWSPEHKIRDASNWGRKLIINHTLEQYYHDFAEAGGNYLPASFEDEARVFARIRAYTWAPTILAQPGAPNLGTRPFWGPHLLAVSNDHNDVIFLAIDSPASSLGEKEWTSEVVGTFTLEDVETSSEEAEIFDEIMEKQVFVSQLSWGPWVVKNGLAQSVLAYTANKYIAGRTITYVDNNIKLGPEMIYMEKDVMAAVTLKWVPKTGTGGQSTLVLVMDESIVHLTISTLDASLFSRADFRLPGYWENPITGALFDIHTRESPILHLSSLISTARNATSAFEISSSEMVALDRPSWHLQIDNAQGLFSAQNELAGNTRAKVWGLAASPLGDHILASYSLHPSDMIEYGPGADRQTTLVVSKLRRNGKQIKFPEVDASAEAVFYSIRKYIDNYMDLEFENRLDEAPPAVSTKLKSTYAPDAAQQEATSGNTVVLKSPPSLEALVTDLKTQAFLDPRSVRDRCDVLKYVVFNEKDPDELELSKTMIAYRLASVISQFDHALLTPSLLSNHIKSFSHDAVRLITSVLSPSPPNLATEREAAESCLICSSPIPFTNLWSATCKKGHRFARCGLSFLALQAPGVTKYCNICSTPFLSDEFLARNEMVGSRGPSAQPETVPLFEHMDAKPVIESQSGAGIKGGVQVLGSFPGFGDAKPVVEGGASDGTVTPRTVEEWRPERVMPVTLARVLFLACDVCIYCGGKFVG</sequence>
<dbReference type="PANTHER" id="PTHR15496">
    <property type="entry name" value="GENERAL TRANSCRIPTION FACTOR 3C POLYPEPTIDE 4 FAMILY"/>
    <property type="match status" value="1"/>
</dbReference>
<feature type="domain" description="Transcription factor IIIC putative zinc-finger" evidence="2">
    <location>
        <begin position="650"/>
        <end position="814"/>
    </location>
</feature>
<dbReference type="GO" id="GO:0004402">
    <property type="term" value="F:histone acetyltransferase activity"/>
    <property type="evidence" value="ECO:0007669"/>
    <property type="project" value="InterPro"/>
</dbReference>